<evidence type="ECO:0000256" key="1">
    <source>
        <dbReference type="ARBA" id="ARBA00022723"/>
    </source>
</evidence>
<organism evidence="5 6">
    <name type="scientific">Roseiflexus castenholzii (strain DSM 13941 / HLO8)</name>
    <dbReference type="NCBI Taxonomy" id="383372"/>
    <lineage>
        <taxon>Bacteria</taxon>
        <taxon>Bacillati</taxon>
        <taxon>Chloroflexota</taxon>
        <taxon>Chloroflexia</taxon>
        <taxon>Chloroflexales</taxon>
        <taxon>Roseiflexineae</taxon>
        <taxon>Roseiflexaceae</taxon>
        <taxon>Roseiflexus</taxon>
    </lineage>
</organism>
<dbReference type="PRINTS" id="PR00116">
    <property type="entry name" value="ARGINASE"/>
</dbReference>
<dbReference type="PROSITE" id="PS51409">
    <property type="entry name" value="ARGINASE_2"/>
    <property type="match status" value="1"/>
</dbReference>
<dbReference type="PANTHER" id="PTHR43782:SF3">
    <property type="entry name" value="ARGINASE"/>
    <property type="match status" value="1"/>
</dbReference>
<dbReference type="AlphaFoldDB" id="A7NMZ3"/>
<gene>
    <name evidence="5" type="ordered locus">Rcas_2852</name>
</gene>
<dbReference type="GO" id="GO:0004053">
    <property type="term" value="F:arginase activity"/>
    <property type="evidence" value="ECO:0007669"/>
    <property type="project" value="TreeGrafter"/>
</dbReference>
<dbReference type="Pfam" id="PF00491">
    <property type="entry name" value="Arginase"/>
    <property type="match status" value="1"/>
</dbReference>
<evidence type="ECO:0000313" key="5">
    <source>
        <dbReference type="EMBL" id="ABU58922.1"/>
    </source>
</evidence>
<dbReference type="Gene3D" id="3.40.800.10">
    <property type="entry name" value="Ureohydrolase domain"/>
    <property type="match status" value="1"/>
</dbReference>
<keyword evidence="1" id="KW-0479">Metal-binding</keyword>
<proteinExistence type="inferred from homology"/>
<evidence type="ECO:0000256" key="4">
    <source>
        <dbReference type="PROSITE-ProRule" id="PRU00742"/>
    </source>
</evidence>
<keyword evidence="2" id="KW-0378">Hydrolase</keyword>
<accession>A7NMZ3</accession>
<dbReference type="Proteomes" id="UP000000263">
    <property type="component" value="Chromosome"/>
</dbReference>
<keyword evidence="6" id="KW-1185">Reference proteome</keyword>
<evidence type="ECO:0000313" key="6">
    <source>
        <dbReference type="Proteomes" id="UP000000263"/>
    </source>
</evidence>
<evidence type="ECO:0000256" key="3">
    <source>
        <dbReference type="ARBA" id="ARBA00023211"/>
    </source>
</evidence>
<dbReference type="InterPro" id="IPR023696">
    <property type="entry name" value="Ureohydrolase_dom_sf"/>
</dbReference>
<dbReference type="STRING" id="383372.Rcas_2852"/>
<dbReference type="KEGG" id="rca:Rcas_2852"/>
<protein>
    <submittedName>
        <fullName evidence="5">Arginase/agmatinase/formiminoglutamase</fullName>
    </submittedName>
</protein>
<dbReference type="EMBL" id="CP000804">
    <property type="protein sequence ID" value="ABU58922.1"/>
    <property type="molecule type" value="Genomic_DNA"/>
</dbReference>
<evidence type="ECO:0000256" key="2">
    <source>
        <dbReference type="ARBA" id="ARBA00022801"/>
    </source>
</evidence>
<dbReference type="PANTHER" id="PTHR43782">
    <property type="entry name" value="ARGINASE"/>
    <property type="match status" value="1"/>
</dbReference>
<sequence>MTPTTTTSTLTMVLPDMVALPHFAHPTINPPVRHPAAVTVIIERDDMKTHPLTALQVIGVRYRGSTPAENDERALDAYAASGVYHAASVPTTISEPRMPATQRRIDEPSNLGWICRAIADDVAAAHARGRAPLIVGGDCTHAVGVVAGLQRSHGPNARIGLVWFDAHGDYNTPRTTLSGMLGGMPVAVCAGLALPQWRDLAGMQAPLPTDRIMLVDARNLDPPEEQLIRATETAIADVNDFAGPLASLAAACDVLYLHVDSDILEAALVPNHATREPDGPGLSEVSAAIDTVMATGKVGAFAVVSVYGAGPGSDISVASGTALIRAGLEAWARHGTV</sequence>
<dbReference type="InterPro" id="IPR006035">
    <property type="entry name" value="Ureohydrolase"/>
</dbReference>
<dbReference type="RefSeq" id="WP_012121346.1">
    <property type="nucleotide sequence ID" value="NC_009767.1"/>
</dbReference>
<dbReference type="SUPFAM" id="SSF52768">
    <property type="entry name" value="Arginase/deacetylase"/>
    <property type="match status" value="1"/>
</dbReference>
<dbReference type="eggNOG" id="COG0010">
    <property type="taxonomic scope" value="Bacteria"/>
</dbReference>
<dbReference type="GO" id="GO:0005737">
    <property type="term" value="C:cytoplasm"/>
    <property type="evidence" value="ECO:0007669"/>
    <property type="project" value="TreeGrafter"/>
</dbReference>
<comment type="similarity">
    <text evidence="4">Belongs to the arginase family.</text>
</comment>
<dbReference type="HOGENOM" id="CLU_076548_0_0_0"/>
<name>A7NMZ3_ROSCS</name>
<reference evidence="5 6" key="1">
    <citation type="submission" date="2007-08" db="EMBL/GenBank/DDBJ databases">
        <title>Complete sequence of Roseiflexus castenholzii DSM 13941.</title>
        <authorList>
            <consortium name="US DOE Joint Genome Institute"/>
            <person name="Copeland A."/>
            <person name="Lucas S."/>
            <person name="Lapidus A."/>
            <person name="Barry K."/>
            <person name="Glavina del Rio T."/>
            <person name="Dalin E."/>
            <person name="Tice H."/>
            <person name="Pitluck S."/>
            <person name="Thompson L.S."/>
            <person name="Brettin T."/>
            <person name="Bruce D."/>
            <person name="Detter J.C."/>
            <person name="Han C."/>
            <person name="Tapia R."/>
            <person name="Schmutz J."/>
            <person name="Larimer F."/>
            <person name="Land M."/>
            <person name="Hauser L."/>
            <person name="Kyrpides N."/>
            <person name="Mikhailova N."/>
            <person name="Bryant D.A."/>
            <person name="Hanada S."/>
            <person name="Tsukatani Y."/>
            <person name="Richardson P."/>
        </authorList>
    </citation>
    <scope>NUCLEOTIDE SEQUENCE [LARGE SCALE GENOMIC DNA]</scope>
    <source>
        <strain evidence="6">DSM 13941 / HLO8</strain>
    </source>
</reference>
<keyword evidence="3" id="KW-0464">Manganese</keyword>
<dbReference type="GO" id="GO:0030145">
    <property type="term" value="F:manganese ion binding"/>
    <property type="evidence" value="ECO:0007669"/>
    <property type="project" value="TreeGrafter"/>
</dbReference>